<feature type="compositionally biased region" description="Polar residues" evidence="1">
    <location>
        <begin position="50"/>
        <end position="60"/>
    </location>
</feature>
<sequence>MEYDDLAHEPAAKSQKSEGHTTQERTGGNPKDSAHHQSEEHQNIVPIITKDTTLKPTQGPAQGPAGVSAPRPTPTSDKGSAKKSSKESTKESAKGSVKKSANKTTKEYSEKPGKDGSKTDGKKTDKESTKSNGRSPGGSSTKGASKTQPSPRKSQDGVLRPQHPLQRSGSKRSGHSKQATAEDANSDESTQGKESKPEPNGNKQHHVCKPFHEHTSPVSPSSDSQGNLGKLDPEPISAESEHTHGQGKKDPQHIGQNKVVAEVHPAGCDMHPDVKEEHLVTDNPRLGKMMAVYQKIEDKIKSKEDKEERAKRKQEEKEKKAREKKERREKRALEKQERKAQRARRREEAQATQTDTEWKTEDEPTIPAMPAAGAAPAPTHDHE</sequence>
<feature type="compositionally biased region" description="Polar residues" evidence="1">
    <location>
        <begin position="216"/>
        <end position="227"/>
    </location>
</feature>
<dbReference type="EMBL" id="JAPCWZ010000004">
    <property type="protein sequence ID" value="KAK8868182.1"/>
    <property type="molecule type" value="Genomic_DNA"/>
</dbReference>
<feature type="region of interest" description="Disordered" evidence="1">
    <location>
        <begin position="1"/>
        <end position="271"/>
    </location>
</feature>
<comment type="caution">
    <text evidence="2">The sequence shown here is derived from an EMBL/GenBank/DDBJ whole genome shotgun (WGS) entry which is preliminary data.</text>
</comment>
<organism evidence="2 3">
    <name type="scientific">Apiospora arundinis</name>
    <dbReference type="NCBI Taxonomy" id="335852"/>
    <lineage>
        <taxon>Eukaryota</taxon>
        <taxon>Fungi</taxon>
        <taxon>Dikarya</taxon>
        <taxon>Ascomycota</taxon>
        <taxon>Pezizomycotina</taxon>
        <taxon>Sordariomycetes</taxon>
        <taxon>Xylariomycetidae</taxon>
        <taxon>Amphisphaeriales</taxon>
        <taxon>Apiosporaceae</taxon>
        <taxon>Apiospora</taxon>
    </lineage>
</organism>
<feature type="compositionally biased region" description="Basic and acidic residues" evidence="1">
    <location>
        <begin position="297"/>
        <end position="349"/>
    </location>
</feature>
<proteinExistence type="predicted"/>
<feature type="compositionally biased region" description="Basic and acidic residues" evidence="1">
    <location>
        <begin position="1"/>
        <end position="23"/>
    </location>
</feature>
<evidence type="ECO:0000313" key="2">
    <source>
        <dbReference type="EMBL" id="KAK8868182.1"/>
    </source>
</evidence>
<feature type="compositionally biased region" description="Basic and acidic residues" evidence="1">
    <location>
        <begin position="104"/>
        <end position="129"/>
    </location>
</feature>
<accession>A0ABR2IU95</accession>
<feature type="compositionally biased region" description="Low complexity" evidence="1">
    <location>
        <begin position="368"/>
        <end position="383"/>
    </location>
</feature>
<feature type="compositionally biased region" description="Basic and acidic residues" evidence="1">
    <location>
        <begin position="32"/>
        <end position="42"/>
    </location>
</feature>
<protein>
    <submittedName>
        <fullName evidence="2">Uncharacterized protein</fullName>
    </submittedName>
</protein>
<feature type="compositionally biased region" description="Basic and acidic residues" evidence="1">
    <location>
        <begin position="239"/>
        <end position="252"/>
    </location>
</feature>
<evidence type="ECO:0000256" key="1">
    <source>
        <dbReference type="SAM" id="MobiDB-lite"/>
    </source>
</evidence>
<keyword evidence="3" id="KW-1185">Reference proteome</keyword>
<dbReference type="Proteomes" id="UP001390339">
    <property type="component" value="Unassembled WGS sequence"/>
</dbReference>
<feature type="compositionally biased region" description="Polar residues" evidence="1">
    <location>
        <begin position="132"/>
        <end position="152"/>
    </location>
</feature>
<name>A0ABR2IU95_9PEZI</name>
<gene>
    <name evidence="2" type="ORF">PGQ11_006760</name>
</gene>
<reference evidence="2 3" key="1">
    <citation type="journal article" date="2024" name="IMA Fungus">
        <title>Apiospora arundinis, a panoply of carbohydrate-active enzymes and secondary metabolites.</title>
        <authorList>
            <person name="Sorensen T."/>
            <person name="Petersen C."/>
            <person name="Muurmann A.T."/>
            <person name="Christiansen J.V."/>
            <person name="Brundto M.L."/>
            <person name="Overgaard C.K."/>
            <person name="Boysen A.T."/>
            <person name="Wollenberg R.D."/>
            <person name="Larsen T.O."/>
            <person name="Sorensen J.L."/>
            <person name="Nielsen K.L."/>
            <person name="Sondergaard T.E."/>
        </authorList>
    </citation>
    <scope>NUCLEOTIDE SEQUENCE [LARGE SCALE GENOMIC DNA]</scope>
    <source>
        <strain evidence="2 3">AAU 773</strain>
    </source>
</reference>
<feature type="region of interest" description="Disordered" evidence="1">
    <location>
        <begin position="297"/>
        <end position="383"/>
    </location>
</feature>
<feature type="compositionally biased region" description="Basic and acidic residues" evidence="1">
    <location>
        <begin position="84"/>
        <end position="93"/>
    </location>
</feature>
<evidence type="ECO:0000313" key="3">
    <source>
        <dbReference type="Proteomes" id="UP001390339"/>
    </source>
</evidence>